<gene>
    <name evidence="1" type="ORF">THAOC_09895</name>
</gene>
<keyword evidence="2" id="KW-1185">Reference proteome</keyword>
<proteinExistence type="predicted"/>
<accession>K0STZ7</accession>
<organism evidence="1 2">
    <name type="scientific">Thalassiosira oceanica</name>
    <name type="common">Marine diatom</name>
    <dbReference type="NCBI Taxonomy" id="159749"/>
    <lineage>
        <taxon>Eukaryota</taxon>
        <taxon>Sar</taxon>
        <taxon>Stramenopiles</taxon>
        <taxon>Ochrophyta</taxon>
        <taxon>Bacillariophyta</taxon>
        <taxon>Coscinodiscophyceae</taxon>
        <taxon>Thalassiosirophycidae</taxon>
        <taxon>Thalassiosirales</taxon>
        <taxon>Thalassiosiraceae</taxon>
        <taxon>Thalassiosira</taxon>
    </lineage>
</organism>
<reference evidence="1 2" key="1">
    <citation type="journal article" date="2012" name="Genome Biol.">
        <title>Genome and low-iron response of an oceanic diatom adapted to chronic iron limitation.</title>
        <authorList>
            <person name="Lommer M."/>
            <person name="Specht M."/>
            <person name="Roy A.S."/>
            <person name="Kraemer L."/>
            <person name="Andreson R."/>
            <person name="Gutowska M.A."/>
            <person name="Wolf J."/>
            <person name="Bergner S.V."/>
            <person name="Schilhabel M.B."/>
            <person name="Klostermeier U.C."/>
            <person name="Beiko R.G."/>
            <person name="Rosenstiel P."/>
            <person name="Hippler M."/>
            <person name="Laroche J."/>
        </authorList>
    </citation>
    <scope>NUCLEOTIDE SEQUENCE [LARGE SCALE GENOMIC DNA]</scope>
    <source>
        <strain evidence="1 2">CCMP1005</strain>
    </source>
</reference>
<sequence>MTRTTLFWGLFEVPITILKSVWLEIQLSRSLRRIRRAPYCTHTVVTPYNFGRSRWSIKAQPPQLRSGNGLNRA</sequence>
<dbReference type="Proteomes" id="UP000266841">
    <property type="component" value="Unassembled WGS sequence"/>
</dbReference>
<dbReference type="AlphaFoldDB" id="K0STZ7"/>
<protein>
    <submittedName>
        <fullName evidence="1">Uncharacterized protein</fullName>
    </submittedName>
</protein>
<evidence type="ECO:0000313" key="1">
    <source>
        <dbReference type="EMBL" id="EJK68890.1"/>
    </source>
</evidence>
<dbReference type="EMBL" id="AGNL01010717">
    <property type="protein sequence ID" value="EJK68890.1"/>
    <property type="molecule type" value="Genomic_DNA"/>
</dbReference>
<evidence type="ECO:0000313" key="2">
    <source>
        <dbReference type="Proteomes" id="UP000266841"/>
    </source>
</evidence>
<comment type="caution">
    <text evidence="1">The sequence shown here is derived from an EMBL/GenBank/DDBJ whole genome shotgun (WGS) entry which is preliminary data.</text>
</comment>
<name>K0STZ7_THAOC</name>